<evidence type="ECO:0000313" key="1">
    <source>
        <dbReference type="EMBL" id="KAF2867055.1"/>
    </source>
</evidence>
<keyword evidence="2" id="KW-1185">Reference proteome</keyword>
<dbReference type="AlphaFoldDB" id="A0A7C8M455"/>
<comment type="caution">
    <text evidence="1">The sequence shown here is derived from an EMBL/GenBank/DDBJ whole genome shotgun (WGS) entry which is preliminary data.</text>
</comment>
<reference evidence="1 2" key="1">
    <citation type="submission" date="2020-01" db="EMBL/GenBank/DDBJ databases">
        <authorList>
            <consortium name="DOE Joint Genome Institute"/>
            <person name="Haridas S."/>
            <person name="Albert R."/>
            <person name="Binder M."/>
            <person name="Bloem J."/>
            <person name="Labutti K."/>
            <person name="Salamov A."/>
            <person name="Andreopoulos B."/>
            <person name="Baker S.E."/>
            <person name="Barry K."/>
            <person name="Bills G."/>
            <person name="Bluhm B.H."/>
            <person name="Cannon C."/>
            <person name="Castanera R."/>
            <person name="Culley D.E."/>
            <person name="Daum C."/>
            <person name="Ezra D."/>
            <person name="Gonzalez J.B."/>
            <person name="Henrissat B."/>
            <person name="Kuo A."/>
            <person name="Liang C."/>
            <person name="Lipzen A."/>
            <person name="Lutzoni F."/>
            <person name="Magnuson J."/>
            <person name="Mondo S."/>
            <person name="Nolan M."/>
            <person name="Ohm R."/>
            <person name="Pangilinan J."/>
            <person name="Park H.-J.H."/>
            <person name="Ramirez L."/>
            <person name="Alfaro M."/>
            <person name="Sun H."/>
            <person name="Tritt A."/>
            <person name="Yoshinaga Y."/>
            <person name="Zwiers L.-H.L."/>
            <person name="Turgeon B.G."/>
            <person name="Goodwin S.B."/>
            <person name="Spatafora J.W."/>
            <person name="Crous P.W."/>
            <person name="Grigoriev I.V."/>
        </authorList>
    </citation>
    <scope>NUCLEOTIDE SEQUENCE [LARGE SCALE GENOMIC DNA]</scope>
    <source>
        <strain evidence="1 2">CBS 611.86</strain>
    </source>
</reference>
<organism evidence="1 2">
    <name type="scientific">Massariosphaeria phaeospora</name>
    <dbReference type="NCBI Taxonomy" id="100035"/>
    <lineage>
        <taxon>Eukaryota</taxon>
        <taxon>Fungi</taxon>
        <taxon>Dikarya</taxon>
        <taxon>Ascomycota</taxon>
        <taxon>Pezizomycotina</taxon>
        <taxon>Dothideomycetes</taxon>
        <taxon>Pleosporomycetidae</taxon>
        <taxon>Pleosporales</taxon>
        <taxon>Pleosporales incertae sedis</taxon>
        <taxon>Massariosphaeria</taxon>
    </lineage>
</organism>
<protein>
    <submittedName>
        <fullName evidence="1">Uncharacterized protein</fullName>
    </submittedName>
</protein>
<gene>
    <name evidence="1" type="ORF">BDV95DRAFT_182529</name>
</gene>
<name>A0A7C8M455_9PLEO</name>
<dbReference type="EMBL" id="JAADJZ010000024">
    <property type="protein sequence ID" value="KAF2867055.1"/>
    <property type="molecule type" value="Genomic_DNA"/>
</dbReference>
<accession>A0A7C8M455</accession>
<dbReference type="Proteomes" id="UP000481861">
    <property type="component" value="Unassembled WGS sequence"/>
</dbReference>
<proteinExistence type="predicted"/>
<sequence>MTMFGVKGRAPSLGAGFPLVAAGVVQPDSIQRQQTTYGRIHGTDTQTTLYSIATTSKNIRTPNATDRVTQLRSQPHTAAAQGVEPDQGLMRNVERVQNEDRASPRIHNIVEEFGHVVLEYCVDSCPALVLESGATTKVSRPHPGHPNRTRH</sequence>
<evidence type="ECO:0000313" key="2">
    <source>
        <dbReference type="Proteomes" id="UP000481861"/>
    </source>
</evidence>